<dbReference type="PANTHER" id="PTHR22726:SF1">
    <property type="entry name" value="METALLOENDOPEPTIDASE OMA1, MITOCHONDRIAL"/>
    <property type="match status" value="1"/>
</dbReference>
<dbReference type="PANTHER" id="PTHR22726">
    <property type="entry name" value="METALLOENDOPEPTIDASE OMA1"/>
    <property type="match status" value="1"/>
</dbReference>
<name>A0ABW1KYV1_9PROT</name>
<keyword evidence="4" id="KW-0378">Hydrolase</keyword>
<dbReference type="EMBL" id="JBHPON010000003">
    <property type="protein sequence ID" value="MFC6037255.1"/>
    <property type="molecule type" value="Genomic_DNA"/>
</dbReference>
<evidence type="ECO:0000313" key="10">
    <source>
        <dbReference type="Proteomes" id="UP001596116"/>
    </source>
</evidence>
<dbReference type="RefSeq" id="WP_379881370.1">
    <property type="nucleotide sequence ID" value="NZ_JBHPON010000003.1"/>
</dbReference>
<keyword evidence="7" id="KW-0732">Signal</keyword>
<proteinExistence type="predicted"/>
<feature type="signal peptide" evidence="7">
    <location>
        <begin position="1"/>
        <end position="24"/>
    </location>
</feature>
<protein>
    <submittedName>
        <fullName evidence="9">M48 family metalloprotease</fullName>
    </submittedName>
</protein>
<dbReference type="InterPro" id="IPR001915">
    <property type="entry name" value="Peptidase_M48"/>
</dbReference>
<organism evidence="9 10">
    <name type="scientific">Hyphococcus aureus</name>
    <dbReference type="NCBI Taxonomy" id="2666033"/>
    <lineage>
        <taxon>Bacteria</taxon>
        <taxon>Pseudomonadati</taxon>
        <taxon>Pseudomonadota</taxon>
        <taxon>Alphaproteobacteria</taxon>
        <taxon>Parvularculales</taxon>
        <taxon>Parvularculaceae</taxon>
        <taxon>Hyphococcus</taxon>
    </lineage>
</organism>
<dbReference type="Pfam" id="PF01435">
    <property type="entry name" value="Peptidase_M48"/>
    <property type="match status" value="1"/>
</dbReference>
<dbReference type="InterPro" id="IPR051156">
    <property type="entry name" value="Mito/Outer_Membr_Metalloprot"/>
</dbReference>
<evidence type="ECO:0000256" key="6">
    <source>
        <dbReference type="ARBA" id="ARBA00023049"/>
    </source>
</evidence>
<evidence type="ECO:0000259" key="8">
    <source>
        <dbReference type="Pfam" id="PF01435"/>
    </source>
</evidence>
<evidence type="ECO:0000256" key="4">
    <source>
        <dbReference type="ARBA" id="ARBA00022801"/>
    </source>
</evidence>
<feature type="domain" description="Peptidase M48" evidence="8">
    <location>
        <begin position="59"/>
        <end position="246"/>
    </location>
</feature>
<keyword evidence="10" id="KW-1185">Reference proteome</keyword>
<dbReference type="GO" id="GO:0008237">
    <property type="term" value="F:metallopeptidase activity"/>
    <property type="evidence" value="ECO:0007669"/>
    <property type="project" value="UniProtKB-KW"/>
</dbReference>
<dbReference type="Proteomes" id="UP001596116">
    <property type="component" value="Unassembled WGS sequence"/>
</dbReference>
<evidence type="ECO:0000256" key="3">
    <source>
        <dbReference type="ARBA" id="ARBA00022723"/>
    </source>
</evidence>
<reference evidence="9 10" key="1">
    <citation type="submission" date="2024-09" db="EMBL/GenBank/DDBJ databases">
        <authorList>
            <person name="Zhang Z.-H."/>
        </authorList>
    </citation>
    <scope>NUCLEOTIDE SEQUENCE [LARGE SCALE GENOMIC DNA]</scope>
    <source>
        <strain evidence="9 10">HHTR114</strain>
    </source>
</reference>
<keyword evidence="2" id="KW-0645">Protease</keyword>
<sequence length="483" mass="51265">MGNFNAAFRKILVCAAAVALVACASTGGPLGLSDQQGLALGDQEHPKIVAAFGGELNDPQLTAYVQRIHNRLLATSEAPSPELSAIELTVLDSPVVNAMALPGHVYVTRGLLALANSEAEVAGVIGHEIGHIYERHTAQRVSRGNLAGLGAAAVAILTGDQDTAQLAGQAAQLYLMKFSRSQEYEADLVGVRIMDRAKYDPIGQSEFLDTLGKWSSLESRIAGVERPPEFLNTHPNTPERVRRAAQEAQVLGAGSGEGRNRDAYLANIDGLLYGDDPVKQGFIRGRDFVHPGIGIAFTVPSGFELQNSSTAVLARSAQTGAQMQFTGANSAESPQAIIDGPLSQSLGVDLGQSRAINISGRPGAVGEARANTQSGAVDVTAYVVKWKGDTNYIFLWVAPASVSQQLRSPILASVRSLRAVSLQAANPPPAQRIDVVTVQRSDSAASLSSYMAFDAYKEERFRVMNAIEPTESVRAGERVKLVR</sequence>
<dbReference type="Gene3D" id="3.30.2010.10">
    <property type="entry name" value="Metalloproteases ('zincins'), catalytic domain"/>
    <property type="match status" value="1"/>
</dbReference>
<keyword evidence="6 9" id="KW-0482">Metalloprotease</keyword>
<evidence type="ECO:0000256" key="2">
    <source>
        <dbReference type="ARBA" id="ARBA00022670"/>
    </source>
</evidence>
<evidence type="ECO:0000313" key="9">
    <source>
        <dbReference type="EMBL" id="MFC6037255.1"/>
    </source>
</evidence>
<accession>A0ABW1KYV1</accession>
<evidence type="ECO:0000256" key="1">
    <source>
        <dbReference type="ARBA" id="ARBA00001947"/>
    </source>
</evidence>
<feature type="chain" id="PRO_5045063449" evidence="7">
    <location>
        <begin position="25"/>
        <end position="483"/>
    </location>
</feature>
<evidence type="ECO:0000256" key="7">
    <source>
        <dbReference type="SAM" id="SignalP"/>
    </source>
</evidence>
<keyword evidence="5" id="KW-0862">Zinc</keyword>
<evidence type="ECO:0000256" key="5">
    <source>
        <dbReference type="ARBA" id="ARBA00022833"/>
    </source>
</evidence>
<keyword evidence="3" id="KW-0479">Metal-binding</keyword>
<comment type="caution">
    <text evidence="9">The sequence shown here is derived from an EMBL/GenBank/DDBJ whole genome shotgun (WGS) entry which is preliminary data.</text>
</comment>
<comment type="cofactor">
    <cofactor evidence="1">
        <name>Zn(2+)</name>
        <dbReference type="ChEBI" id="CHEBI:29105"/>
    </cofactor>
</comment>
<gene>
    <name evidence="9" type="ORF">ACFMB1_16985</name>
</gene>